<dbReference type="PANTHER" id="PTHR33939:SF1">
    <property type="entry name" value="DUF4371 DOMAIN-CONTAINING PROTEIN"/>
    <property type="match status" value="1"/>
</dbReference>
<organism evidence="2 3">
    <name type="scientific">Phaeodactylum tricornutum (strain CCAP 1055/1)</name>
    <dbReference type="NCBI Taxonomy" id="556484"/>
    <lineage>
        <taxon>Eukaryota</taxon>
        <taxon>Sar</taxon>
        <taxon>Stramenopiles</taxon>
        <taxon>Ochrophyta</taxon>
        <taxon>Bacillariophyta</taxon>
        <taxon>Bacillariophyceae</taxon>
        <taxon>Bacillariophycidae</taxon>
        <taxon>Naviculales</taxon>
        <taxon>Phaeodactylaceae</taxon>
        <taxon>Phaeodactylum</taxon>
    </lineage>
</organism>
<feature type="region of interest" description="Disordered" evidence="1">
    <location>
        <begin position="71"/>
        <end position="91"/>
    </location>
</feature>
<accession>B7FWT7</accession>
<dbReference type="InterPro" id="IPR036397">
    <property type="entry name" value="RNaseH_sf"/>
</dbReference>
<protein>
    <recommendedName>
        <fullName evidence="4">Tc1-like transposase DDE domain-containing protein</fullName>
    </recommendedName>
</protein>
<dbReference type="Proteomes" id="UP000000759">
    <property type="component" value="Chromosome 6"/>
</dbReference>
<keyword evidence="3" id="KW-1185">Reference proteome</keyword>
<reference evidence="2 3" key="1">
    <citation type="journal article" date="2008" name="Nature">
        <title>The Phaeodactylum genome reveals the evolutionary history of diatom genomes.</title>
        <authorList>
            <person name="Bowler C."/>
            <person name="Allen A.E."/>
            <person name="Badger J.H."/>
            <person name="Grimwood J."/>
            <person name="Jabbari K."/>
            <person name="Kuo A."/>
            <person name="Maheswari U."/>
            <person name="Martens C."/>
            <person name="Maumus F."/>
            <person name="Otillar R.P."/>
            <person name="Rayko E."/>
            <person name="Salamov A."/>
            <person name="Vandepoele K."/>
            <person name="Beszteri B."/>
            <person name="Gruber A."/>
            <person name="Heijde M."/>
            <person name="Katinka M."/>
            <person name="Mock T."/>
            <person name="Valentin K."/>
            <person name="Verret F."/>
            <person name="Berges J.A."/>
            <person name="Brownlee C."/>
            <person name="Cadoret J.P."/>
            <person name="Chiovitti A."/>
            <person name="Choi C.J."/>
            <person name="Coesel S."/>
            <person name="De Martino A."/>
            <person name="Detter J.C."/>
            <person name="Durkin C."/>
            <person name="Falciatore A."/>
            <person name="Fournet J."/>
            <person name="Haruta M."/>
            <person name="Huysman M.J."/>
            <person name="Jenkins B.D."/>
            <person name="Jiroutova K."/>
            <person name="Jorgensen R.E."/>
            <person name="Joubert Y."/>
            <person name="Kaplan A."/>
            <person name="Kroger N."/>
            <person name="Kroth P.G."/>
            <person name="La Roche J."/>
            <person name="Lindquist E."/>
            <person name="Lommer M."/>
            <person name="Martin-Jezequel V."/>
            <person name="Lopez P.J."/>
            <person name="Lucas S."/>
            <person name="Mangogna M."/>
            <person name="McGinnis K."/>
            <person name="Medlin L.K."/>
            <person name="Montsant A."/>
            <person name="Oudot-Le Secq M.P."/>
            <person name="Napoli C."/>
            <person name="Obornik M."/>
            <person name="Parker M.S."/>
            <person name="Petit J.L."/>
            <person name="Porcel B.M."/>
            <person name="Poulsen N."/>
            <person name="Robison M."/>
            <person name="Rychlewski L."/>
            <person name="Rynearson T.A."/>
            <person name="Schmutz J."/>
            <person name="Shapiro H."/>
            <person name="Siaut M."/>
            <person name="Stanley M."/>
            <person name="Sussman M.R."/>
            <person name="Taylor A.R."/>
            <person name="Vardi A."/>
            <person name="von Dassow P."/>
            <person name="Vyverman W."/>
            <person name="Willis A."/>
            <person name="Wyrwicz L.S."/>
            <person name="Rokhsar D.S."/>
            <person name="Weissenbach J."/>
            <person name="Armbrust E.V."/>
            <person name="Green B.R."/>
            <person name="Van de Peer Y."/>
            <person name="Grigoriev I.V."/>
        </authorList>
    </citation>
    <scope>NUCLEOTIDE SEQUENCE [LARGE SCALE GENOMIC DNA]</scope>
    <source>
        <strain evidence="2 3">CCAP 1055/1</strain>
    </source>
</reference>
<dbReference type="GO" id="GO:0003676">
    <property type="term" value="F:nucleic acid binding"/>
    <property type="evidence" value="ECO:0007669"/>
    <property type="project" value="InterPro"/>
</dbReference>
<gene>
    <name evidence="2" type="ORF">PHATRDRAFT_34832</name>
</gene>
<evidence type="ECO:0008006" key="4">
    <source>
        <dbReference type="Google" id="ProtNLM"/>
    </source>
</evidence>
<name>B7FWT7_PHATC</name>
<dbReference type="KEGG" id="pti:PHATRDRAFT_34832"/>
<dbReference type="AlphaFoldDB" id="B7FWT7"/>
<evidence type="ECO:0000256" key="1">
    <source>
        <dbReference type="SAM" id="MobiDB-lite"/>
    </source>
</evidence>
<dbReference type="EMBL" id="CM000609">
    <property type="protein sequence ID" value="EEC49260.1"/>
    <property type="molecule type" value="Genomic_DNA"/>
</dbReference>
<evidence type="ECO:0000313" key="2">
    <source>
        <dbReference type="EMBL" id="EEC49260.1"/>
    </source>
</evidence>
<dbReference type="RefSeq" id="XP_002179437.1">
    <property type="nucleotide sequence ID" value="XM_002179401.1"/>
</dbReference>
<dbReference type="HOGENOM" id="CLU_455270_0_0_1"/>
<dbReference type="PANTHER" id="PTHR33939">
    <property type="entry name" value="PROTEIN CBG22215"/>
    <property type="match status" value="1"/>
</dbReference>
<dbReference type="GeneID" id="7200232"/>
<dbReference type="Gene3D" id="3.30.420.10">
    <property type="entry name" value="Ribonuclease H-like superfamily/Ribonuclease H"/>
    <property type="match status" value="1"/>
</dbReference>
<dbReference type="OrthoDB" id="78715at2759"/>
<dbReference type="PaxDb" id="2850-Phatr34832"/>
<dbReference type="InParanoid" id="B7FWT7"/>
<sequence>MTSVCNANTGNLRNKADTNSTQRRKWLCCPYSGKGIDSNFLSHKETYNRRYRDKNFVKIVPIEVSNEVQTEADSDANNHGGANTNEKTTALRLQEDYISKKSKRKGEPVPPPKVQNTVCRLLGVSPKNYTNIVSQYLIDGSIYPSNAGCDGRGGNMDRKETRIPRTKNVTIAIREFVRTERKNRKRVTARQILDFLARKGILRIPVDQRTGVYEKTEFRAALRNVQRFVQSQGYRRGRRNNIAPDPSLIIKRHEYLQAFFDNEALPKEERLRNVYMDESYIHEHYNRSDDSLWDPSDNLDIQFDPLVDNPGIASEMAGLVPGTVWAFCPQQKRSHQGDYYKVFNGENFLAWWKDQLLPNLHQHSLIHMDNAAYHKVYGSHVPKWGKLRKQECIDFLSSKGIEVEARCPAVVVKARTKEWILANEKFECVRLAEEQGHKVLFTPPYHSDLQPIELTWARIKGNIGRQYSVGTTLALVHERLLHEFKNLEESGHGAIQGMINKCVRIAKTFYDDMPEEELAEEALEDEEDDDYGDYEAGFDEGVPHENTLDESIVGEELEDVIFAANKDVAIENEDIEDVVSV</sequence>
<evidence type="ECO:0000313" key="3">
    <source>
        <dbReference type="Proteomes" id="UP000000759"/>
    </source>
</evidence>
<feature type="compositionally biased region" description="Polar residues" evidence="1">
    <location>
        <begin position="71"/>
        <end position="88"/>
    </location>
</feature>
<reference evidence="3" key="2">
    <citation type="submission" date="2008-08" db="EMBL/GenBank/DDBJ databases">
        <authorList>
            <consortium name="Diatom Consortium"/>
            <person name="Grigoriev I."/>
            <person name="Grimwood J."/>
            <person name="Kuo A."/>
            <person name="Otillar R.P."/>
            <person name="Salamov A."/>
            <person name="Detter J.C."/>
            <person name="Lindquist E."/>
            <person name="Shapiro H."/>
            <person name="Lucas S."/>
            <person name="Glavina del Rio T."/>
            <person name="Pitluck S."/>
            <person name="Rokhsar D."/>
            <person name="Bowler C."/>
        </authorList>
    </citation>
    <scope>GENOME REANNOTATION</scope>
    <source>
        <strain evidence="3">CCAP 1055/1</strain>
    </source>
</reference>
<proteinExistence type="predicted"/>